<dbReference type="Proteomes" id="UP000095287">
    <property type="component" value="Unplaced"/>
</dbReference>
<evidence type="ECO:0000313" key="2">
    <source>
        <dbReference type="WBParaSite" id="L893_g33142.t1"/>
    </source>
</evidence>
<dbReference type="WBParaSite" id="L893_g33142.t1">
    <property type="protein sequence ID" value="L893_g33142.t1"/>
    <property type="gene ID" value="L893_g33142"/>
</dbReference>
<sequence>MVSSIPTARHNWPLSQLYMAFEQLIMRHALWVPPNELAPFNTSLLTIRANDSGAFARALTHPDYFTVNNPDPQSPSSWICPEITRMIALSVARSIKIIGDTINTEFITLLQAHKWGASTIRWFPPALLNNIGQQDHADESNEMERIQNARQAYSTYINLQDSQQRYDFLIQQCGKAQFTGIVVIFLTFWESSYGANTYQPQVNRNAHIPFFYRFLEHLNTLLQVSGASQQ</sequence>
<dbReference type="InterPro" id="IPR021629">
    <property type="entry name" value="Mediator_Med23"/>
</dbReference>
<evidence type="ECO:0000313" key="1">
    <source>
        <dbReference type="Proteomes" id="UP000095287"/>
    </source>
</evidence>
<name>A0A1I8A6P7_9BILA</name>
<reference evidence="2" key="1">
    <citation type="submission" date="2016-11" db="UniProtKB">
        <authorList>
            <consortium name="WormBaseParasite"/>
        </authorList>
    </citation>
    <scope>IDENTIFICATION</scope>
</reference>
<protein>
    <submittedName>
        <fullName evidence="2">Mediator of RNA polymerase II transcription subunit 23</fullName>
    </submittedName>
</protein>
<organism evidence="1 2">
    <name type="scientific">Steinernema glaseri</name>
    <dbReference type="NCBI Taxonomy" id="37863"/>
    <lineage>
        <taxon>Eukaryota</taxon>
        <taxon>Metazoa</taxon>
        <taxon>Ecdysozoa</taxon>
        <taxon>Nematoda</taxon>
        <taxon>Chromadorea</taxon>
        <taxon>Rhabditida</taxon>
        <taxon>Tylenchina</taxon>
        <taxon>Panagrolaimomorpha</taxon>
        <taxon>Strongyloidoidea</taxon>
        <taxon>Steinernematidae</taxon>
        <taxon>Steinernema</taxon>
    </lineage>
</organism>
<proteinExistence type="predicted"/>
<keyword evidence="1" id="KW-1185">Reference proteome</keyword>
<accession>A0A1I8A6P7</accession>
<dbReference type="Pfam" id="PF11573">
    <property type="entry name" value="Med23"/>
    <property type="match status" value="1"/>
</dbReference>
<dbReference type="AlphaFoldDB" id="A0A1I8A6P7"/>